<accession>A0ACC3CIY4</accession>
<name>A0ACC3CIY4_PYRYE</name>
<dbReference type="EMBL" id="CM020620">
    <property type="protein sequence ID" value="KAK1870070.1"/>
    <property type="molecule type" value="Genomic_DNA"/>
</dbReference>
<evidence type="ECO:0000313" key="2">
    <source>
        <dbReference type="Proteomes" id="UP000798662"/>
    </source>
</evidence>
<keyword evidence="2" id="KW-1185">Reference proteome</keyword>
<protein>
    <submittedName>
        <fullName evidence="1">Uncharacterized protein</fullName>
    </submittedName>
</protein>
<sequence length="253" mass="26851">MSWALPGVRVIRFRASRVPALIPVVLVLGIITLSWGTTVFGALLPLLSSAPLTALAGLLVFHSIVAAVVANYLLYKPDRTHHCRRCGMCVMKMDHDCVFIANCVGAGNHKFFLSFIFWAFLGTLFTTVVAGPAFFRILTSAGGHVGARRPRHMAAAAHVLYDAVAAAVSRRSAGADGGVLGGSTAPPRADLTALLLGGYILNTSFTFALGIFVVMHAYLLSRGRTTIEMYELADAQRLASARARPTGAVEPAA</sequence>
<gene>
    <name evidence="1" type="ORF">I4F81_012532</name>
</gene>
<proteinExistence type="predicted"/>
<evidence type="ECO:0000313" key="1">
    <source>
        <dbReference type="EMBL" id="KAK1870070.1"/>
    </source>
</evidence>
<reference evidence="1" key="1">
    <citation type="submission" date="2019-11" db="EMBL/GenBank/DDBJ databases">
        <title>Nori genome reveals adaptations in red seaweeds to the harsh intertidal environment.</title>
        <authorList>
            <person name="Wang D."/>
            <person name="Mao Y."/>
        </authorList>
    </citation>
    <scope>NUCLEOTIDE SEQUENCE</scope>
    <source>
        <tissue evidence="1">Gametophyte</tissue>
    </source>
</reference>
<organism evidence="1 2">
    <name type="scientific">Pyropia yezoensis</name>
    <name type="common">Susabi-nori</name>
    <name type="synonym">Porphyra yezoensis</name>
    <dbReference type="NCBI Taxonomy" id="2788"/>
    <lineage>
        <taxon>Eukaryota</taxon>
        <taxon>Rhodophyta</taxon>
        <taxon>Bangiophyceae</taxon>
        <taxon>Bangiales</taxon>
        <taxon>Bangiaceae</taxon>
        <taxon>Pyropia</taxon>
    </lineage>
</organism>
<dbReference type="Proteomes" id="UP000798662">
    <property type="component" value="Chromosome 3"/>
</dbReference>
<comment type="caution">
    <text evidence="1">The sequence shown here is derived from an EMBL/GenBank/DDBJ whole genome shotgun (WGS) entry which is preliminary data.</text>
</comment>